<dbReference type="Proteomes" id="UP000266745">
    <property type="component" value="Chromosome"/>
</dbReference>
<sequence length="186" mass="21209">MDRFMLHLKNTGYGPSDTGELLAKARHLGTALNCTIRDCRVATKYVEFDVSISKLVMDKLIYKLSPIAPLDHARQVIEEHIEKEDAIKQGIFYFNEERFWEAHEVLESVWKKCYEGEKDLVQGIILIAAALVHYQKAENTICLSVLGRAMDKLAHSTGMYHSIDVDAMRQKVGEIRRSGQILPFTI</sequence>
<evidence type="ECO:0008006" key="3">
    <source>
        <dbReference type="Google" id="ProtNLM"/>
    </source>
</evidence>
<proteinExistence type="predicted"/>
<dbReference type="PANTHER" id="PTHR34796">
    <property type="entry name" value="EXPRESSED PROTEIN"/>
    <property type="match status" value="1"/>
</dbReference>
<dbReference type="Pfam" id="PF03745">
    <property type="entry name" value="DUF309"/>
    <property type="match status" value="1"/>
</dbReference>
<dbReference type="GeneID" id="24875437"/>
<dbReference type="SUPFAM" id="SSF140663">
    <property type="entry name" value="TTHA0068-like"/>
    <property type="match status" value="1"/>
</dbReference>
<dbReference type="InterPro" id="IPR023203">
    <property type="entry name" value="TTHA0068_sf"/>
</dbReference>
<dbReference type="InterPro" id="IPR005500">
    <property type="entry name" value="DUF309"/>
</dbReference>
<accession>A0A3G1B1V0</accession>
<dbReference type="EMBL" id="CP011097">
    <property type="protein sequence ID" value="AJZ75576.1"/>
    <property type="molecule type" value="Genomic_DNA"/>
</dbReference>
<gene>
    <name evidence="1" type="ORF">SU86_003405</name>
</gene>
<organism evidence="1 2">
    <name type="scientific">Candidatus Nitrosotenuis cloacae</name>
    <dbReference type="NCBI Taxonomy" id="1603555"/>
    <lineage>
        <taxon>Archaea</taxon>
        <taxon>Nitrososphaerota</taxon>
        <taxon>Candidatus Nitrosotenuis</taxon>
    </lineage>
</organism>
<dbReference type="AlphaFoldDB" id="A0A3G1B1V0"/>
<evidence type="ECO:0000313" key="2">
    <source>
        <dbReference type="Proteomes" id="UP000266745"/>
    </source>
</evidence>
<protein>
    <recommendedName>
        <fullName evidence="3">DUF309 domain-containing protein</fullName>
    </recommendedName>
</protein>
<dbReference type="KEGG" id="tah:SU86_003405"/>
<reference evidence="1 2" key="1">
    <citation type="journal article" date="2016" name="Sci. Rep.">
        <title>A novel ammonia-oxidizing archaeon from wastewater treatment plant: Its enrichment, physiological and genomic characteristics.</title>
        <authorList>
            <person name="Li Y."/>
            <person name="Ding K."/>
            <person name="Wen X."/>
            <person name="Zhang B."/>
            <person name="Shen B."/>
            <person name="Yang Y."/>
        </authorList>
    </citation>
    <scope>NUCLEOTIDE SEQUENCE [LARGE SCALE GENOMIC DNA]</scope>
    <source>
        <strain evidence="1 2">SAT1</strain>
    </source>
</reference>
<dbReference type="STRING" id="1603555.SU86_003405"/>
<dbReference type="PANTHER" id="PTHR34796:SF1">
    <property type="entry name" value="EXPRESSED PROTEIN"/>
    <property type="match status" value="1"/>
</dbReference>
<dbReference type="RefSeq" id="WP_048188359.1">
    <property type="nucleotide sequence ID" value="NZ_CP011097.1"/>
</dbReference>
<name>A0A3G1B1V0_9ARCH</name>
<keyword evidence="2" id="KW-1185">Reference proteome</keyword>
<dbReference type="Gene3D" id="1.10.3450.10">
    <property type="entry name" value="TTHA0068-like"/>
    <property type="match status" value="1"/>
</dbReference>
<evidence type="ECO:0000313" key="1">
    <source>
        <dbReference type="EMBL" id="AJZ75576.1"/>
    </source>
</evidence>